<dbReference type="Gene3D" id="3.40.50.300">
    <property type="entry name" value="P-loop containing nucleotide triphosphate hydrolases"/>
    <property type="match status" value="2"/>
</dbReference>
<evidence type="ECO:0000313" key="2">
    <source>
        <dbReference type="EMBL" id="PIR44982.1"/>
    </source>
</evidence>
<reference evidence="2 3" key="1">
    <citation type="submission" date="2017-09" db="EMBL/GenBank/DDBJ databases">
        <title>Depth-based differentiation of microbial function through sediment-hosted aquifers and enrichment of novel symbionts in the deep terrestrial subsurface.</title>
        <authorList>
            <person name="Probst A.J."/>
            <person name="Ladd B."/>
            <person name="Jarett J.K."/>
            <person name="Geller-Mcgrath D.E."/>
            <person name="Sieber C.M."/>
            <person name="Emerson J.B."/>
            <person name="Anantharaman K."/>
            <person name="Thomas B.C."/>
            <person name="Malmstrom R."/>
            <person name="Stieglmeier M."/>
            <person name="Klingl A."/>
            <person name="Woyke T."/>
            <person name="Ryan C.M."/>
            <person name="Banfield J.F."/>
        </authorList>
    </citation>
    <scope>NUCLEOTIDE SEQUENCE [LARGE SCALE GENOMIC DNA]</scope>
    <source>
        <strain evidence="2">CG10_big_fil_rev_8_21_14_0_10_51_16</strain>
    </source>
</reference>
<gene>
    <name evidence="2" type="ORF">COV10_01935</name>
</gene>
<protein>
    <submittedName>
        <fullName evidence="2">Uncharacterized protein</fullName>
    </submittedName>
</protein>
<comment type="caution">
    <text evidence="2">The sequence shown here is derived from an EMBL/GenBank/DDBJ whole genome shotgun (WGS) entry which is preliminary data.</text>
</comment>
<dbReference type="PANTHER" id="PTHR30121:SF11">
    <property type="entry name" value="AAA+ ATPASE DOMAIN-CONTAINING PROTEIN"/>
    <property type="match status" value="1"/>
</dbReference>
<feature type="compositionally biased region" description="Basic and acidic residues" evidence="1">
    <location>
        <begin position="638"/>
        <end position="669"/>
    </location>
</feature>
<dbReference type="InterPro" id="IPR003688">
    <property type="entry name" value="TraG/VirD4"/>
</dbReference>
<dbReference type="InterPro" id="IPR051162">
    <property type="entry name" value="T4SS_component"/>
</dbReference>
<evidence type="ECO:0000256" key="1">
    <source>
        <dbReference type="SAM" id="MobiDB-lite"/>
    </source>
</evidence>
<dbReference type="SUPFAM" id="SSF52540">
    <property type="entry name" value="P-loop containing nucleoside triphosphate hydrolases"/>
    <property type="match status" value="1"/>
</dbReference>
<dbReference type="Proteomes" id="UP000228767">
    <property type="component" value="Unassembled WGS sequence"/>
</dbReference>
<feature type="compositionally biased region" description="Gly residues" evidence="1">
    <location>
        <begin position="442"/>
        <end position="471"/>
    </location>
</feature>
<dbReference type="GO" id="GO:0016020">
    <property type="term" value="C:membrane"/>
    <property type="evidence" value="ECO:0007669"/>
    <property type="project" value="InterPro"/>
</dbReference>
<sequence>MLSEPYINYFGEADYRGKRTKFGIKAEDRARHVYVIGKTGMGKSTVLENMAVQDIQRGEGVAFIDPHGGTAEKLLDYIPAERVKDLIYLAPHDLEFPVAFNIMENLGKDKNYLVANGLIATFKKIWPDVWSARMEYILNNVLLALLEYPDSTILGVNRMLSDLTYRRAVVDNVSDPSVRSFWVDEFANYTERMAAESVPAIQNKIGQFTSNPLIRNIVGQPKSTFDLREVMDKKKILIMNLSKGRVGEINANLLGGMLITKIYLSAMSRADKNAAELAALPPFYFYVDEFQSFVNDTFADILSEARKYKLSLTMAHQYIEQMPEEVRDAVFGNVGTTIAFRVGPFDAEILEKLFTPKFLIEDIVSLGRFQMYLTLMINQVGSPPFSARGMPPIPPPAESFHDLVIESSREMYARPRVDVEAEISKWHEPIQGTRAPEETLRPGGGRGSGPGGGTKSGYGARAGGGAPGRGGSSSSNREVRGQGGFGPRSSSVGPERRFGDSRGEREGRSSAPGTSVGTQGAHLAHGSQGRSLPEEKSPPRETISLSSLAKDAPGAAQAGGGQHLSDLRNTLKQVLSNQPHSIPNQNSASVKKAQSPPAAFVETNRDNHKGRPTPRSPIEGKNQIPTSGRTSSGPGFRNSKDELRPAGDGEGGSKKQKEIPRADLEKMLKVDMPPFS</sequence>
<dbReference type="Pfam" id="PF02534">
    <property type="entry name" value="T4SS-DNA_transf"/>
    <property type="match status" value="1"/>
</dbReference>
<feature type="compositionally biased region" description="Polar residues" evidence="1">
    <location>
        <begin position="567"/>
        <end position="589"/>
    </location>
</feature>
<dbReference type="CDD" id="cd01127">
    <property type="entry name" value="TrwB_TraG_TraD_VirD4"/>
    <property type="match status" value="1"/>
</dbReference>
<dbReference type="InterPro" id="IPR027417">
    <property type="entry name" value="P-loop_NTPase"/>
</dbReference>
<evidence type="ECO:0000313" key="3">
    <source>
        <dbReference type="Proteomes" id="UP000228767"/>
    </source>
</evidence>
<dbReference type="PANTHER" id="PTHR30121">
    <property type="entry name" value="UNCHARACTERIZED PROTEIN YJGR-RELATED"/>
    <property type="match status" value="1"/>
</dbReference>
<feature type="compositionally biased region" description="Basic and acidic residues" evidence="1">
    <location>
        <begin position="494"/>
        <end position="508"/>
    </location>
</feature>
<dbReference type="EMBL" id="PCYI01000014">
    <property type="protein sequence ID" value="PIR44982.1"/>
    <property type="molecule type" value="Genomic_DNA"/>
</dbReference>
<organism evidence="2 3">
    <name type="scientific">Candidatus Vogelbacteria bacterium CG10_big_fil_rev_8_21_14_0_10_51_16</name>
    <dbReference type="NCBI Taxonomy" id="1975045"/>
    <lineage>
        <taxon>Bacteria</taxon>
        <taxon>Candidatus Vogeliibacteriota</taxon>
    </lineage>
</organism>
<name>A0A2H0REK7_9BACT</name>
<feature type="compositionally biased region" description="Polar residues" evidence="1">
    <location>
        <begin position="623"/>
        <end position="633"/>
    </location>
</feature>
<accession>A0A2H0REK7</accession>
<proteinExistence type="predicted"/>
<dbReference type="AlphaFoldDB" id="A0A2H0REK7"/>
<feature type="region of interest" description="Disordered" evidence="1">
    <location>
        <begin position="423"/>
        <end position="676"/>
    </location>
</feature>